<dbReference type="PANTHER" id="PTHR31126:SF1">
    <property type="entry name" value="TYROSINE SPECIFIC PROTEIN PHOSPHATASES DOMAIN-CONTAINING PROTEIN"/>
    <property type="match status" value="1"/>
</dbReference>
<keyword evidence="3" id="KW-1185">Reference proteome</keyword>
<sequence length="267" mass="28916">MTAAPGAHIALATLPNLRDAGGWVAAGGRRVRTGLLFRSTALDRLDDADAATLAGYGIRCVVDFRTETERVNQPDRALAGVRAMVEDVLADSQVAAPAQMQAFFRDPAQAIAFLASGRADDAMRSAYREFITLPSARAGLGAFYRLLLDGVDVPVLYHCTTGKDRTGWATAALLTLLGVSEDDVYREYLLTNEQLLPALEPLFQRFAAHGAPRELLIPVLGVDRSYLDEAFRVMRAEFGGIEAYFAEGLGIRETEQAALADRLLIDA</sequence>
<proteinExistence type="inferred from homology"/>
<dbReference type="Pfam" id="PF13350">
    <property type="entry name" value="Y_phosphatase3"/>
    <property type="match status" value="1"/>
</dbReference>
<dbReference type="GO" id="GO:0004721">
    <property type="term" value="F:phosphoprotein phosphatase activity"/>
    <property type="evidence" value="ECO:0007669"/>
    <property type="project" value="InterPro"/>
</dbReference>
<protein>
    <submittedName>
        <fullName evidence="2">Tyrosine-protein phosphatase</fullName>
    </submittedName>
</protein>
<reference evidence="3" key="1">
    <citation type="submission" date="2018-09" db="EMBL/GenBank/DDBJ databases">
        <title>Genome sequencing of strain 2DFWR-13.</title>
        <authorList>
            <person name="Heo J."/>
            <person name="Kim S.-J."/>
            <person name="Kwon S.-W."/>
        </authorList>
    </citation>
    <scope>NUCLEOTIDE SEQUENCE [LARGE SCALE GENOMIC DNA]</scope>
    <source>
        <strain evidence="3">2DFWR-13</strain>
    </source>
</reference>
<evidence type="ECO:0000313" key="2">
    <source>
        <dbReference type="EMBL" id="AYF96963.1"/>
    </source>
</evidence>
<comment type="similarity">
    <text evidence="1">Belongs to the protein-tyrosine phosphatase family.</text>
</comment>
<dbReference type="SUPFAM" id="SSF52799">
    <property type="entry name" value="(Phosphotyrosine protein) phosphatases II"/>
    <property type="match status" value="1"/>
</dbReference>
<accession>A0A387B3G8</accession>
<dbReference type="EMBL" id="CP032630">
    <property type="protein sequence ID" value="AYF96963.1"/>
    <property type="molecule type" value="Genomic_DNA"/>
</dbReference>
<dbReference type="KEGG" id="lyd:D7I47_00965"/>
<gene>
    <name evidence="2" type="ORF">D7I47_00965</name>
</gene>
<dbReference type="RefSeq" id="WP_120761314.1">
    <property type="nucleotide sequence ID" value="NZ_CP032630.1"/>
</dbReference>
<dbReference type="PANTHER" id="PTHR31126">
    <property type="entry name" value="TYROSINE-PROTEIN PHOSPHATASE"/>
    <property type="match status" value="1"/>
</dbReference>
<name>A0A387B3G8_9MICO</name>
<evidence type="ECO:0000313" key="3">
    <source>
        <dbReference type="Proteomes" id="UP000278886"/>
    </source>
</evidence>
<dbReference type="InterPro" id="IPR029021">
    <property type="entry name" value="Prot-tyrosine_phosphatase-like"/>
</dbReference>
<evidence type="ECO:0000256" key="1">
    <source>
        <dbReference type="ARBA" id="ARBA00009580"/>
    </source>
</evidence>
<dbReference type="Gene3D" id="3.90.190.10">
    <property type="entry name" value="Protein tyrosine phosphatase superfamily"/>
    <property type="match status" value="1"/>
</dbReference>
<dbReference type="InterPro" id="IPR026893">
    <property type="entry name" value="Tyr/Ser_Pase_IphP-type"/>
</dbReference>
<dbReference type="OrthoDB" id="1188001at2"/>
<organism evidence="2 3">
    <name type="scientific">Protaetiibacter intestinalis</name>
    <dbReference type="NCBI Taxonomy" id="2419774"/>
    <lineage>
        <taxon>Bacteria</taxon>
        <taxon>Bacillati</taxon>
        <taxon>Actinomycetota</taxon>
        <taxon>Actinomycetes</taxon>
        <taxon>Micrococcales</taxon>
        <taxon>Microbacteriaceae</taxon>
        <taxon>Protaetiibacter</taxon>
    </lineage>
</organism>
<dbReference type="Proteomes" id="UP000278886">
    <property type="component" value="Chromosome"/>
</dbReference>
<dbReference type="AlphaFoldDB" id="A0A387B3G8"/>